<evidence type="ECO:0000313" key="1">
    <source>
        <dbReference type="EMBL" id="KAH0875894.1"/>
    </source>
</evidence>
<gene>
    <name evidence="1" type="ORF">HID58_073256</name>
</gene>
<dbReference type="EMBL" id="JAGKQM010000016">
    <property type="protein sequence ID" value="KAH0875894.1"/>
    <property type="molecule type" value="Genomic_DNA"/>
</dbReference>
<accession>A0ABQ7Z6Q6</accession>
<proteinExistence type="predicted"/>
<name>A0ABQ7Z6Q6_BRANA</name>
<sequence>MNLLGARRRRFFSLVALLVDSSHRWLSSSFLGCFPRRILVIQWLSSKNDGGYGGGIKSVALSEDDNRRLLLIAIERLIVKIVRKNFKGSWRTERTRRDSLFLYKEELQRILEKRSQERTSCSAHVQYMYKLLCSRSKVSDGCALDGVINACISDGW</sequence>
<comment type="caution">
    <text evidence="1">The sequence shown here is derived from an EMBL/GenBank/DDBJ whole genome shotgun (WGS) entry which is preliminary data.</text>
</comment>
<organism evidence="1 2">
    <name type="scientific">Brassica napus</name>
    <name type="common">Rape</name>
    <dbReference type="NCBI Taxonomy" id="3708"/>
    <lineage>
        <taxon>Eukaryota</taxon>
        <taxon>Viridiplantae</taxon>
        <taxon>Streptophyta</taxon>
        <taxon>Embryophyta</taxon>
        <taxon>Tracheophyta</taxon>
        <taxon>Spermatophyta</taxon>
        <taxon>Magnoliopsida</taxon>
        <taxon>eudicotyledons</taxon>
        <taxon>Gunneridae</taxon>
        <taxon>Pentapetalae</taxon>
        <taxon>rosids</taxon>
        <taxon>malvids</taxon>
        <taxon>Brassicales</taxon>
        <taxon>Brassicaceae</taxon>
        <taxon>Brassiceae</taxon>
        <taxon>Brassica</taxon>
    </lineage>
</organism>
<protein>
    <submittedName>
        <fullName evidence="1">Uncharacterized protein</fullName>
    </submittedName>
</protein>
<reference evidence="1 2" key="1">
    <citation type="submission" date="2021-05" db="EMBL/GenBank/DDBJ databases">
        <title>Genome Assembly of Synthetic Allotetraploid Brassica napus Reveals Homoeologous Exchanges between Subgenomes.</title>
        <authorList>
            <person name="Davis J.T."/>
        </authorList>
    </citation>
    <scope>NUCLEOTIDE SEQUENCE [LARGE SCALE GENOMIC DNA]</scope>
    <source>
        <strain evidence="2">cv. Da-Ae</strain>
        <tissue evidence="1">Seedling</tissue>
    </source>
</reference>
<evidence type="ECO:0000313" key="2">
    <source>
        <dbReference type="Proteomes" id="UP000824890"/>
    </source>
</evidence>
<dbReference type="Proteomes" id="UP000824890">
    <property type="component" value="Unassembled WGS sequence"/>
</dbReference>
<keyword evidence="2" id="KW-1185">Reference proteome</keyword>